<sequence length="103" mass="11369">MLECSTNAPFWYGVVVELRLHCPCDARPSQQDGSIRAVVRVLTEWSAAHESLAGKKIVWGEPLHARSLKRACIFQRLLAREGAPAAPRAQSAQTRVLTFLKGS</sequence>
<proteinExistence type="predicted"/>
<evidence type="ECO:0000313" key="1">
    <source>
        <dbReference type="EMBL" id="GBP69096.1"/>
    </source>
</evidence>
<name>A0A4C1XZM8_EUMVA</name>
<evidence type="ECO:0000313" key="2">
    <source>
        <dbReference type="Proteomes" id="UP000299102"/>
    </source>
</evidence>
<keyword evidence="2" id="KW-1185">Reference proteome</keyword>
<reference evidence="1 2" key="1">
    <citation type="journal article" date="2019" name="Commun. Biol.">
        <title>The bagworm genome reveals a unique fibroin gene that provides high tensile strength.</title>
        <authorList>
            <person name="Kono N."/>
            <person name="Nakamura H."/>
            <person name="Ohtoshi R."/>
            <person name="Tomita M."/>
            <person name="Numata K."/>
            <person name="Arakawa K."/>
        </authorList>
    </citation>
    <scope>NUCLEOTIDE SEQUENCE [LARGE SCALE GENOMIC DNA]</scope>
</reference>
<dbReference type="EMBL" id="BGZK01001030">
    <property type="protein sequence ID" value="GBP69096.1"/>
    <property type="molecule type" value="Genomic_DNA"/>
</dbReference>
<comment type="caution">
    <text evidence="1">The sequence shown here is derived from an EMBL/GenBank/DDBJ whole genome shotgun (WGS) entry which is preliminary data.</text>
</comment>
<dbReference type="Proteomes" id="UP000299102">
    <property type="component" value="Unassembled WGS sequence"/>
</dbReference>
<organism evidence="1 2">
    <name type="scientific">Eumeta variegata</name>
    <name type="common">Bagworm moth</name>
    <name type="synonym">Eumeta japonica</name>
    <dbReference type="NCBI Taxonomy" id="151549"/>
    <lineage>
        <taxon>Eukaryota</taxon>
        <taxon>Metazoa</taxon>
        <taxon>Ecdysozoa</taxon>
        <taxon>Arthropoda</taxon>
        <taxon>Hexapoda</taxon>
        <taxon>Insecta</taxon>
        <taxon>Pterygota</taxon>
        <taxon>Neoptera</taxon>
        <taxon>Endopterygota</taxon>
        <taxon>Lepidoptera</taxon>
        <taxon>Glossata</taxon>
        <taxon>Ditrysia</taxon>
        <taxon>Tineoidea</taxon>
        <taxon>Psychidae</taxon>
        <taxon>Oiketicinae</taxon>
        <taxon>Eumeta</taxon>
    </lineage>
</organism>
<gene>
    <name evidence="1" type="ORF">EVAR_87375_1</name>
</gene>
<accession>A0A4C1XZM8</accession>
<dbReference type="AlphaFoldDB" id="A0A4C1XZM8"/>
<protein>
    <submittedName>
        <fullName evidence="1">Uncharacterized protein</fullName>
    </submittedName>
</protein>